<sequence>MNKSINTKEQLDALLQEIGRGSNGEFSASIGGRNFLSATKENATFYIAANDFMIIGADDNNRGHVAFCVPKSLVGDGPHEVTCYTGDLSWTAADNDNYQLIKSGRAELTFLKKEHARVGVTGKIYFDFPDRGEIEGDFNIKLV</sequence>
<reference evidence="1 2" key="1">
    <citation type="submission" date="2017-09" db="EMBL/GenBank/DDBJ databases">
        <authorList>
            <person name="Haney C."/>
            <person name="Melnyk R."/>
        </authorList>
    </citation>
    <scope>NUCLEOTIDE SEQUENCE [LARGE SCALE GENOMIC DNA]</scope>
    <source>
        <strain evidence="1 2">CH229</strain>
    </source>
</reference>
<proteinExistence type="predicted"/>
<accession>A0A854X1T1</accession>
<reference evidence="1 2" key="2">
    <citation type="submission" date="2017-10" db="EMBL/GenBank/DDBJ databases">
        <title>Rhizosphere-associated Pseudomonas modulate jasmonic acid/salicylic acid antagonism to induce systemic resistance to herbivores at the cost of susceptibility to pathogens.</title>
        <authorList>
            <person name="Haney C.H."/>
            <person name="Wiesmann C.L."/>
            <person name="Shapiro L.R."/>
            <person name="O'Sullivan L.R."/>
            <person name="Khorasani S."/>
            <person name="Melnyk R.A."/>
            <person name="Xiao L."/>
            <person name="Bush J."/>
            <person name="Carrillo J."/>
            <person name="Pierce N.E."/>
            <person name="Ausubel F.M."/>
        </authorList>
    </citation>
    <scope>NUCLEOTIDE SEQUENCE [LARGE SCALE GENOMIC DNA]</scope>
    <source>
        <strain evidence="1 2">CH229</strain>
    </source>
</reference>
<dbReference type="EMBL" id="NXHE01000011">
    <property type="protein sequence ID" value="PCM49578.1"/>
    <property type="molecule type" value="Genomic_DNA"/>
</dbReference>
<organism evidence="1 2">
    <name type="scientific">Pseudomonas fluorescens</name>
    <dbReference type="NCBI Taxonomy" id="294"/>
    <lineage>
        <taxon>Bacteria</taxon>
        <taxon>Pseudomonadati</taxon>
        <taxon>Pseudomonadota</taxon>
        <taxon>Gammaproteobacteria</taxon>
        <taxon>Pseudomonadales</taxon>
        <taxon>Pseudomonadaceae</taxon>
        <taxon>Pseudomonas</taxon>
    </lineage>
</organism>
<comment type="caution">
    <text evidence="1">The sequence shown here is derived from an EMBL/GenBank/DDBJ whole genome shotgun (WGS) entry which is preliminary data.</text>
</comment>
<evidence type="ECO:0000313" key="2">
    <source>
        <dbReference type="Proteomes" id="UP000218643"/>
    </source>
</evidence>
<name>A0A854X1T1_PSEFL</name>
<evidence type="ECO:0000313" key="1">
    <source>
        <dbReference type="EMBL" id="PCM49578.1"/>
    </source>
</evidence>
<dbReference type="Proteomes" id="UP000218643">
    <property type="component" value="Unassembled WGS sequence"/>
</dbReference>
<dbReference type="AlphaFoldDB" id="A0A854X1T1"/>
<dbReference type="RefSeq" id="WP_096795970.1">
    <property type="nucleotide sequence ID" value="NZ_NXHE01000011.1"/>
</dbReference>
<gene>
    <name evidence="1" type="ORF">CP335_11935</name>
</gene>
<protein>
    <submittedName>
        <fullName evidence="1">Uncharacterized protein</fullName>
    </submittedName>
</protein>